<evidence type="ECO:0000259" key="6">
    <source>
        <dbReference type="Pfam" id="PF01077"/>
    </source>
</evidence>
<dbReference type="AlphaFoldDB" id="A0A0X3TXR4"/>
<dbReference type="Gene3D" id="3.30.413.10">
    <property type="entry name" value="Sulfite Reductase Hemoprotein, domain 1"/>
    <property type="match status" value="1"/>
</dbReference>
<dbReference type="Gene3D" id="3.30.70.2500">
    <property type="match status" value="1"/>
</dbReference>
<dbReference type="STRING" id="1685379.AVO45_05505"/>
<dbReference type="Pfam" id="PF03460">
    <property type="entry name" value="NIR_SIR_ferr"/>
    <property type="match status" value="1"/>
</dbReference>
<feature type="domain" description="Nitrite/Sulfite reductase ferredoxin-like" evidence="7">
    <location>
        <begin position="101"/>
        <end position="164"/>
    </location>
</feature>
<evidence type="ECO:0000256" key="3">
    <source>
        <dbReference type="ARBA" id="ARBA00023004"/>
    </source>
</evidence>
<dbReference type="GO" id="GO:0000103">
    <property type="term" value="P:sulfate assimilation"/>
    <property type="evidence" value="ECO:0007669"/>
    <property type="project" value="TreeGrafter"/>
</dbReference>
<dbReference type="GO" id="GO:0018551">
    <property type="term" value="F:dissimilatory sulfite reductase (NADH) activity"/>
    <property type="evidence" value="ECO:0007669"/>
    <property type="project" value="InterPro"/>
</dbReference>
<dbReference type="NCBIfam" id="TIGR02064">
    <property type="entry name" value="dsrA"/>
    <property type="match status" value="1"/>
</dbReference>
<dbReference type="Proteomes" id="UP000053791">
    <property type="component" value="Unassembled WGS sequence"/>
</dbReference>
<keyword evidence="3" id="KW-0408">Iron</keyword>
<keyword evidence="9" id="KW-1185">Reference proteome</keyword>
<dbReference type="InterPro" id="IPR036136">
    <property type="entry name" value="Nit/Sulf_reduc_fer-like_dom_sf"/>
</dbReference>
<accession>A0A0X3TXR4</accession>
<gene>
    <name evidence="8" type="ORF">AVO45_05505</name>
</gene>
<dbReference type="GO" id="GO:0016002">
    <property type="term" value="F:sulfite reductase activity"/>
    <property type="evidence" value="ECO:0007669"/>
    <property type="project" value="TreeGrafter"/>
</dbReference>
<organism evidence="8 9">
    <name type="scientific">Ruegeria marisrubri</name>
    <dbReference type="NCBI Taxonomy" id="1685379"/>
    <lineage>
        <taxon>Bacteria</taxon>
        <taxon>Pseudomonadati</taxon>
        <taxon>Pseudomonadota</taxon>
        <taxon>Alphaproteobacteria</taxon>
        <taxon>Rhodobacterales</taxon>
        <taxon>Roseobacteraceae</taxon>
        <taxon>Ruegeria</taxon>
    </lineage>
</organism>
<dbReference type="RefSeq" id="WP_068345834.1">
    <property type="nucleotide sequence ID" value="NZ_LQBQ01000012.1"/>
</dbReference>
<sequence length="435" mass="48702">MTDRKPTDGKPEGGSEGHHPTPHLDQLEDGPWPSFVTGLKRLRDEGSPGNRKMMNDLLGQLNHSYENRLGYWKGGTVSVFGYGGGIIPRFSEVADKFPESKEFHTLRVMPPAGYHYTTDVLRKMCDIWEEHGSGLIAFHGQSGDIMFQGCTTENTQKAFDALNEIGFDLGGAGPALRTAMSCVGHARCEQSCYDEVRAHRTIINSLLDEMHRPALPYKFKFKFSGCANDCVNAIHRADFAVIGTWRDDIKIDQEKVKEHVAEKGRKYTIDTVVSMCPTRAISLNDDDTLEIDNKSCVRCMHCINVMTKALSPGDDRGVSILIGGKRALKIGDLMGIMVVPFMKLETDEDFEKLEEFAENVVEFFADNALEHERIGETIDRIGLPAFLEAMDIDPDPNMVNHPRTSCYVRTDDFDDEAAKWFERKAREAGLQISAE</sequence>
<dbReference type="InterPro" id="IPR045854">
    <property type="entry name" value="NO2/SO3_Rdtase_4Fe4S_sf"/>
</dbReference>
<dbReference type="Gene3D" id="6.10.140.1420">
    <property type="match status" value="1"/>
</dbReference>
<dbReference type="InterPro" id="IPR005117">
    <property type="entry name" value="NiRdtase/SiRdtase_haem-b_fer"/>
</dbReference>
<dbReference type="PANTHER" id="PTHR11493">
    <property type="entry name" value="SULFITE REDUCTASE [NADPH] SUBUNIT BETA-RELATED"/>
    <property type="match status" value="1"/>
</dbReference>
<keyword evidence="2" id="KW-0479">Metal-binding</keyword>
<dbReference type="SUPFAM" id="SSF56014">
    <property type="entry name" value="Nitrite and sulphite reductase 4Fe-4S domain-like"/>
    <property type="match status" value="1"/>
</dbReference>
<feature type="compositionally biased region" description="Basic and acidic residues" evidence="5">
    <location>
        <begin position="1"/>
        <end position="19"/>
    </location>
</feature>
<evidence type="ECO:0000256" key="4">
    <source>
        <dbReference type="ARBA" id="ARBA00023014"/>
    </source>
</evidence>
<dbReference type="InterPro" id="IPR045169">
    <property type="entry name" value="NO2/SO3_Rdtase_4Fe4S_prot"/>
</dbReference>
<dbReference type="Pfam" id="PF01077">
    <property type="entry name" value="NIR_SIR"/>
    <property type="match status" value="1"/>
</dbReference>
<evidence type="ECO:0000256" key="5">
    <source>
        <dbReference type="SAM" id="MobiDB-lite"/>
    </source>
</evidence>
<evidence type="ECO:0000256" key="2">
    <source>
        <dbReference type="ARBA" id="ARBA00022723"/>
    </source>
</evidence>
<proteinExistence type="predicted"/>
<dbReference type="SUPFAM" id="SSF54862">
    <property type="entry name" value="4Fe-4S ferredoxins"/>
    <property type="match status" value="1"/>
</dbReference>
<keyword evidence="4" id="KW-0411">Iron-sulfur</keyword>
<dbReference type="OrthoDB" id="9800558at2"/>
<feature type="region of interest" description="Disordered" evidence="5">
    <location>
        <begin position="1"/>
        <end position="51"/>
    </location>
</feature>
<evidence type="ECO:0000256" key="1">
    <source>
        <dbReference type="ARBA" id="ARBA00022485"/>
    </source>
</evidence>
<dbReference type="EMBL" id="LQBQ01000012">
    <property type="protein sequence ID" value="KUJ80505.1"/>
    <property type="molecule type" value="Genomic_DNA"/>
</dbReference>
<dbReference type="InterPro" id="IPR011806">
    <property type="entry name" value="DsrA"/>
</dbReference>
<name>A0A0X3TXR4_9RHOB</name>
<evidence type="ECO:0000313" key="8">
    <source>
        <dbReference type="EMBL" id="KUJ80505.1"/>
    </source>
</evidence>
<evidence type="ECO:0000259" key="7">
    <source>
        <dbReference type="Pfam" id="PF03460"/>
    </source>
</evidence>
<evidence type="ECO:0000313" key="9">
    <source>
        <dbReference type="Proteomes" id="UP000053791"/>
    </source>
</evidence>
<dbReference type="SUPFAM" id="SSF55124">
    <property type="entry name" value="Nitrite/Sulfite reductase N-terminal domain-like"/>
    <property type="match status" value="1"/>
</dbReference>
<dbReference type="GO" id="GO:0020037">
    <property type="term" value="F:heme binding"/>
    <property type="evidence" value="ECO:0007669"/>
    <property type="project" value="InterPro"/>
</dbReference>
<protein>
    <submittedName>
        <fullName evidence="8">Sulfite reductase, dissimilatory-type subunit alpha</fullName>
    </submittedName>
</protein>
<dbReference type="GO" id="GO:0051539">
    <property type="term" value="F:4 iron, 4 sulfur cluster binding"/>
    <property type="evidence" value="ECO:0007669"/>
    <property type="project" value="UniProtKB-KW"/>
</dbReference>
<feature type="domain" description="Nitrite/sulphite reductase 4Fe-4S" evidence="6">
    <location>
        <begin position="173"/>
        <end position="390"/>
    </location>
</feature>
<dbReference type="PANTHER" id="PTHR11493:SF54">
    <property type="entry name" value="ANAEROBIC SULFITE REDUCTASE SUBUNIT C"/>
    <property type="match status" value="1"/>
</dbReference>
<dbReference type="Gene3D" id="3.30.70.20">
    <property type="match status" value="1"/>
</dbReference>
<comment type="caution">
    <text evidence="8">The sequence shown here is derived from an EMBL/GenBank/DDBJ whole genome shotgun (WGS) entry which is preliminary data.</text>
</comment>
<dbReference type="GO" id="GO:0046872">
    <property type="term" value="F:metal ion binding"/>
    <property type="evidence" value="ECO:0007669"/>
    <property type="project" value="UniProtKB-KW"/>
</dbReference>
<dbReference type="GO" id="GO:0050311">
    <property type="term" value="F:sulfite reductase (ferredoxin) activity"/>
    <property type="evidence" value="ECO:0007669"/>
    <property type="project" value="TreeGrafter"/>
</dbReference>
<reference evidence="8 9" key="1">
    <citation type="submission" date="2015-12" db="EMBL/GenBank/DDBJ databases">
        <authorList>
            <person name="Shamseldin A."/>
            <person name="Moawad H."/>
            <person name="Abd El-Rahim W.M."/>
            <person name="Sadowsky M.J."/>
        </authorList>
    </citation>
    <scope>NUCLEOTIDE SEQUENCE [LARGE SCALE GENOMIC DNA]</scope>
    <source>
        <strain evidence="8 9">ZGT118</strain>
    </source>
</reference>
<keyword evidence="1" id="KW-0004">4Fe-4S</keyword>
<dbReference type="GO" id="GO:0009337">
    <property type="term" value="C:sulfite reductase complex (NADPH)"/>
    <property type="evidence" value="ECO:0007669"/>
    <property type="project" value="TreeGrafter"/>
</dbReference>
<dbReference type="InterPro" id="IPR006067">
    <property type="entry name" value="NO2/SO3_Rdtase_4Fe4S_dom"/>
</dbReference>